<evidence type="ECO:0000313" key="1">
    <source>
        <dbReference type="EMBL" id="KKK61102.1"/>
    </source>
</evidence>
<protein>
    <recommendedName>
        <fullName evidence="2">SprT-like domain-containing protein</fullName>
    </recommendedName>
</protein>
<sequence>KVELVGNRRFARGGPFLLTLPPWALCKHIVLHELTHALLPSYCTWHGPEYVRTYVDLVYRFMHVQSGPLRKSLREAKIKVARSDITWELIFDERKRGY</sequence>
<accession>A0A0F8WW62</accession>
<organism evidence="1">
    <name type="scientific">marine sediment metagenome</name>
    <dbReference type="NCBI Taxonomy" id="412755"/>
    <lineage>
        <taxon>unclassified sequences</taxon>
        <taxon>metagenomes</taxon>
        <taxon>ecological metagenomes</taxon>
    </lineage>
</organism>
<evidence type="ECO:0008006" key="2">
    <source>
        <dbReference type="Google" id="ProtNLM"/>
    </source>
</evidence>
<proteinExistence type="predicted"/>
<reference evidence="1" key="1">
    <citation type="journal article" date="2015" name="Nature">
        <title>Complex archaea that bridge the gap between prokaryotes and eukaryotes.</title>
        <authorList>
            <person name="Spang A."/>
            <person name="Saw J.H."/>
            <person name="Jorgensen S.L."/>
            <person name="Zaremba-Niedzwiedzka K."/>
            <person name="Martijn J."/>
            <person name="Lind A.E."/>
            <person name="van Eijk R."/>
            <person name="Schleper C."/>
            <person name="Guy L."/>
            <person name="Ettema T.J."/>
        </authorList>
    </citation>
    <scope>NUCLEOTIDE SEQUENCE</scope>
</reference>
<feature type="non-terminal residue" evidence="1">
    <location>
        <position position="1"/>
    </location>
</feature>
<dbReference type="AlphaFoldDB" id="A0A0F8WW62"/>
<name>A0A0F8WW62_9ZZZZ</name>
<gene>
    <name evidence="1" type="ORF">LCGC14_3017710</name>
</gene>
<comment type="caution">
    <text evidence="1">The sequence shown here is derived from an EMBL/GenBank/DDBJ whole genome shotgun (WGS) entry which is preliminary data.</text>
</comment>
<dbReference type="EMBL" id="LAZR01062643">
    <property type="protein sequence ID" value="KKK61102.1"/>
    <property type="molecule type" value="Genomic_DNA"/>
</dbReference>